<evidence type="ECO:0000256" key="1">
    <source>
        <dbReference type="ARBA" id="ARBA00004141"/>
    </source>
</evidence>
<dbReference type="OrthoDB" id="648861at2759"/>
<keyword evidence="9" id="KW-1185">Reference proteome</keyword>
<dbReference type="AlphaFoldDB" id="A0A427Y344"/>
<evidence type="ECO:0000256" key="6">
    <source>
        <dbReference type="ARBA" id="ARBA00023136"/>
    </source>
</evidence>
<dbReference type="EMBL" id="RSCD01000020">
    <property type="protein sequence ID" value="RSH85453.1"/>
    <property type="molecule type" value="Genomic_DNA"/>
</dbReference>
<comment type="caution">
    <text evidence="7">Lacks conserved residue(s) required for the propagation of feature annotation.</text>
</comment>
<comment type="similarity">
    <text evidence="2 7">Belongs to the ferroportin (FP) (TC 2.A.100) family. SLC40A subfamily.</text>
</comment>
<evidence type="ECO:0000313" key="9">
    <source>
        <dbReference type="Proteomes" id="UP000279259"/>
    </source>
</evidence>
<dbReference type="GO" id="GO:0016020">
    <property type="term" value="C:membrane"/>
    <property type="evidence" value="ECO:0007669"/>
    <property type="project" value="UniProtKB-SubCell"/>
</dbReference>
<feature type="transmembrane region" description="Helical" evidence="7">
    <location>
        <begin position="223"/>
        <end position="240"/>
    </location>
</feature>
<sequence>MSHVAFSADVVDGDALELIPMSRDSSKARVPLLRLSEDGHLLDRLESPPTPERTRIPKRALACLCLGHVFCTFHCAAFGFALSLFLIEVYGETLVPLSLVGLSKTLAGMAFAGWIGDLVDLTPRLRFMQTAIGAEKVLHGGNYLVFSIFFSHLSKVGQLSSEGASLGVIVASWSFLVLTIVITCLLSLVMTGMRVAIQRDWVTVIAQGDERQLTRLNSYLRRIDLLGGIAAPLIVSSLTTSLGYPITYLILSGLTAASFFLEIWWIRVVYESFPELEEHGHRVALDGINRPTKGRAAGLSFEKAMWIEFSRLPIFWSPVRYGRTVWDFDHAAVGAATGSGNDRHAVNMCWSRSSLRTITTPGSLGLEAYFMELLQISLDDHPYRNRLAALQLALQNSFNLLKFTLTMVASRPQKLQVDGAGIMRGRSKGLGANFHSQRQKRRKLTPPTTSMALMDGLYHPPTALA</sequence>
<dbReference type="Pfam" id="PF06963">
    <property type="entry name" value="FPN1"/>
    <property type="match status" value="1"/>
</dbReference>
<dbReference type="SUPFAM" id="SSF103473">
    <property type="entry name" value="MFS general substrate transporter"/>
    <property type="match status" value="1"/>
</dbReference>
<keyword evidence="5 7" id="KW-1133">Transmembrane helix</keyword>
<dbReference type="InterPro" id="IPR036259">
    <property type="entry name" value="MFS_trans_sf"/>
</dbReference>
<feature type="transmembrane region" description="Helical" evidence="7">
    <location>
        <begin position="93"/>
        <end position="116"/>
    </location>
</feature>
<comment type="subcellular location">
    <subcellularLocation>
        <location evidence="1 7">Membrane</location>
        <topology evidence="1 7">Multi-pass membrane protein</topology>
    </subcellularLocation>
</comment>
<dbReference type="Proteomes" id="UP000279259">
    <property type="component" value="Unassembled WGS sequence"/>
</dbReference>
<dbReference type="STRING" id="1890683.A0A427Y344"/>
<dbReference type="Gene3D" id="1.20.1250.20">
    <property type="entry name" value="MFS general substrate transporter like domains"/>
    <property type="match status" value="1"/>
</dbReference>
<dbReference type="PANTHER" id="PTHR11660">
    <property type="entry name" value="SOLUTE CARRIER FAMILY 40 MEMBER"/>
    <property type="match status" value="1"/>
</dbReference>
<evidence type="ECO:0000313" key="8">
    <source>
        <dbReference type="EMBL" id="RSH85453.1"/>
    </source>
</evidence>
<feature type="transmembrane region" description="Helical" evidence="7">
    <location>
        <begin position="61"/>
        <end position="87"/>
    </location>
</feature>
<evidence type="ECO:0000256" key="2">
    <source>
        <dbReference type="ARBA" id="ARBA00006279"/>
    </source>
</evidence>
<protein>
    <recommendedName>
        <fullName evidence="7">Solute carrier family 40 member</fullName>
    </recommendedName>
</protein>
<name>A0A427Y344_9TREE</name>
<organism evidence="8 9">
    <name type="scientific">Saitozyma podzolica</name>
    <dbReference type="NCBI Taxonomy" id="1890683"/>
    <lineage>
        <taxon>Eukaryota</taxon>
        <taxon>Fungi</taxon>
        <taxon>Dikarya</taxon>
        <taxon>Basidiomycota</taxon>
        <taxon>Agaricomycotina</taxon>
        <taxon>Tremellomycetes</taxon>
        <taxon>Tremellales</taxon>
        <taxon>Trimorphomycetaceae</taxon>
        <taxon>Saitozyma</taxon>
    </lineage>
</organism>
<dbReference type="GO" id="GO:0005381">
    <property type="term" value="F:iron ion transmembrane transporter activity"/>
    <property type="evidence" value="ECO:0007669"/>
    <property type="project" value="UniProtKB-UniRule"/>
</dbReference>
<comment type="function">
    <text evidence="7">May be involved in iron transport and iron homeostasis.</text>
</comment>
<evidence type="ECO:0000256" key="4">
    <source>
        <dbReference type="ARBA" id="ARBA00022692"/>
    </source>
</evidence>
<proteinExistence type="inferred from homology"/>
<keyword evidence="7" id="KW-0406">Ion transport</keyword>
<evidence type="ECO:0000256" key="3">
    <source>
        <dbReference type="ARBA" id="ARBA00022448"/>
    </source>
</evidence>
<reference evidence="8 9" key="1">
    <citation type="submission" date="2018-11" db="EMBL/GenBank/DDBJ databases">
        <title>Genome sequence of Saitozyma podzolica DSM 27192.</title>
        <authorList>
            <person name="Aliyu H."/>
            <person name="Gorte O."/>
            <person name="Ochsenreither K."/>
        </authorList>
    </citation>
    <scope>NUCLEOTIDE SEQUENCE [LARGE SCALE GENOMIC DNA]</scope>
    <source>
        <strain evidence="8 9">DSM 27192</strain>
    </source>
</reference>
<keyword evidence="6 7" id="KW-0472">Membrane</keyword>
<dbReference type="InterPro" id="IPR009716">
    <property type="entry name" value="Ferroportin-1"/>
</dbReference>
<comment type="caution">
    <text evidence="8">The sequence shown here is derived from an EMBL/GenBank/DDBJ whole genome shotgun (WGS) entry which is preliminary data.</text>
</comment>
<feature type="transmembrane region" description="Helical" evidence="7">
    <location>
        <begin position="137"/>
        <end position="154"/>
    </location>
</feature>
<evidence type="ECO:0000256" key="7">
    <source>
        <dbReference type="RuleBase" id="RU365065"/>
    </source>
</evidence>
<dbReference type="PANTHER" id="PTHR11660:SF57">
    <property type="entry name" value="SOLUTE CARRIER FAMILY 40 MEMBER"/>
    <property type="match status" value="1"/>
</dbReference>
<accession>A0A427Y344</accession>
<keyword evidence="3 7" id="KW-0813">Transport</keyword>
<feature type="transmembrane region" description="Helical" evidence="7">
    <location>
        <begin position="166"/>
        <end position="189"/>
    </location>
</feature>
<gene>
    <name evidence="8" type="ORF">EHS25_004849</name>
</gene>
<keyword evidence="4 7" id="KW-0812">Transmembrane</keyword>
<evidence type="ECO:0000256" key="5">
    <source>
        <dbReference type="ARBA" id="ARBA00022989"/>
    </source>
</evidence>